<dbReference type="GO" id="GO:0019843">
    <property type="term" value="F:rRNA binding"/>
    <property type="evidence" value="ECO:0007669"/>
    <property type="project" value="UniProtKB-KW"/>
</dbReference>
<evidence type="ECO:0000259" key="5">
    <source>
        <dbReference type="PROSITE" id="PS50936"/>
    </source>
</evidence>
<dbReference type="Gene3D" id="3.40.50.300">
    <property type="entry name" value="P-loop containing nucleotide triphosphate hydrolases"/>
    <property type="match status" value="1"/>
</dbReference>
<dbReference type="PROSITE" id="PS50936">
    <property type="entry name" value="ENGC_GTPASE"/>
    <property type="match status" value="1"/>
</dbReference>
<reference evidence="7 8" key="1">
    <citation type="submission" date="2019-07" db="EMBL/GenBank/DDBJ databases">
        <title>The pathways for chlorine oxyanion respiration interact through the shared metabolite chlorate.</title>
        <authorList>
            <person name="Barnum T.P."/>
            <person name="Cheng Y."/>
            <person name="Hill K.A."/>
            <person name="Lucas L.N."/>
            <person name="Carlson H.K."/>
            <person name="Coates J.D."/>
        </authorList>
    </citation>
    <scope>NUCLEOTIDE SEQUENCE [LARGE SCALE GENOMIC DNA]</scope>
    <source>
        <strain evidence="7 8">BK-1</strain>
    </source>
</reference>
<dbReference type="PANTHER" id="PTHR32120">
    <property type="entry name" value="SMALL RIBOSOMAL SUBUNIT BIOGENESIS GTPASE RSGA"/>
    <property type="match status" value="1"/>
</dbReference>
<feature type="binding site" evidence="3">
    <location>
        <begin position="210"/>
        <end position="218"/>
    </location>
    <ligand>
        <name>GTP</name>
        <dbReference type="ChEBI" id="CHEBI:37565"/>
    </ligand>
</feature>
<dbReference type="InterPro" id="IPR012340">
    <property type="entry name" value="NA-bd_OB-fold"/>
</dbReference>
<dbReference type="SUPFAM" id="SSF50249">
    <property type="entry name" value="Nucleic acid-binding proteins"/>
    <property type="match status" value="1"/>
</dbReference>
<evidence type="ECO:0000259" key="6">
    <source>
        <dbReference type="PROSITE" id="PS51721"/>
    </source>
</evidence>
<keyword evidence="3" id="KW-0694">RNA-binding</keyword>
<evidence type="ECO:0000313" key="7">
    <source>
        <dbReference type="EMBL" id="TVO75956.1"/>
    </source>
</evidence>
<feature type="binding site" evidence="3">
    <location>
        <position position="297"/>
    </location>
    <ligand>
        <name>Zn(2+)</name>
        <dbReference type="ChEBI" id="CHEBI:29105"/>
    </ligand>
</feature>
<evidence type="ECO:0000256" key="3">
    <source>
        <dbReference type="HAMAP-Rule" id="MF_01820"/>
    </source>
</evidence>
<dbReference type="CDD" id="cd01854">
    <property type="entry name" value="YjeQ_EngC"/>
    <property type="match status" value="1"/>
</dbReference>
<feature type="binding site" evidence="3">
    <location>
        <position position="305"/>
    </location>
    <ligand>
        <name>Zn(2+)</name>
        <dbReference type="ChEBI" id="CHEBI:29105"/>
    </ligand>
</feature>
<dbReference type="GO" id="GO:0005525">
    <property type="term" value="F:GTP binding"/>
    <property type="evidence" value="ECO:0007669"/>
    <property type="project" value="UniProtKB-UniRule"/>
</dbReference>
<keyword evidence="3" id="KW-0862">Zinc</keyword>
<dbReference type="PANTHER" id="PTHR32120:SF11">
    <property type="entry name" value="SMALL RIBOSOMAL SUBUNIT BIOGENESIS GTPASE RSGA 1, MITOCHONDRIAL-RELATED"/>
    <property type="match status" value="1"/>
</dbReference>
<comment type="subcellular location">
    <subcellularLocation>
        <location evidence="3">Cytoplasm</location>
    </subcellularLocation>
</comment>
<protein>
    <recommendedName>
        <fullName evidence="3">Small ribosomal subunit biogenesis GTPase RsgA</fullName>
        <ecNumber evidence="3">3.6.1.-</ecNumber>
    </recommendedName>
</protein>
<sequence length="335" mass="36942">MAKRRLTERQRERIGAIQERRRKKLEQHADQALSEVSETAPREGKVITRHGQNLIVSDGTEHYTHCLSRQNIGQVVCGDRVVWQSTDDGQGVVTAVLPRDTALIRPNFSGEARALAANISQIVIVLAPEPPPSQYLVDQYLVAAEQIGVTTLIALNKRDLMDQTAIDSFEQQFGHYEKIGYPVIEISAKFEHGLDPLIERLNNQTSILVGQSGVGKSSLIMALLPDIDIQIGRLSEASGMGCHTTSATTLYDLPSGGHLIDSPGVRSFRLGELAPEALAQGFIEFRDFLGHCKFSNCSHQQEPSCALKEAVEQGKIHPQRLSNYLHMLQGLNPSH</sequence>
<keyword evidence="3" id="KW-0690">Ribosome biogenesis</keyword>
<dbReference type="PROSITE" id="PS51721">
    <property type="entry name" value="G_CP"/>
    <property type="match status" value="1"/>
</dbReference>
<keyword evidence="1 3" id="KW-0547">Nucleotide-binding</keyword>
<evidence type="ECO:0000256" key="2">
    <source>
        <dbReference type="ARBA" id="ARBA00023134"/>
    </source>
</evidence>
<dbReference type="Proteomes" id="UP000316649">
    <property type="component" value="Unassembled WGS sequence"/>
</dbReference>
<keyword evidence="3" id="KW-0699">rRNA-binding</keyword>
<feature type="binding site" evidence="3">
    <location>
        <position position="292"/>
    </location>
    <ligand>
        <name>Zn(2+)</name>
        <dbReference type="ChEBI" id="CHEBI:29105"/>
    </ligand>
</feature>
<dbReference type="EMBL" id="VMNH01000007">
    <property type="protein sequence ID" value="TVO75956.1"/>
    <property type="molecule type" value="Genomic_DNA"/>
</dbReference>
<feature type="binding site" evidence="3">
    <location>
        <position position="299"/>
    </location>
    <ligand>
        <name>Zn(2+)</name>
        <dbReference type="ChEBI" id="CHEBI:29105"/>
    </ligand>
</feature>
<feature type="binding site" evidence="3">
    <location>
        <begin position="156"/>
        <end position="159"/>
    </location>
    <ligand>
        <name>GTP</name>
        <dbReference type="ChEBI" id="CHEBI:37565"/>
    </ligand>
</feature>
<keyword evidence="3 7" id="KW-0378">Hydrolase</keyword>
<dbReference type="EC" id="3.6.1.-" evidence="3"/>
<dbReference type="GO" id="GO:0046872">
    <property type="term" value="F:metal ion binding"/>
    <property type="evidence" value="ECO:0007669"/>
    <property type="project" value="UniProtKB-KW"/>
</dbReference>
<dbReference type="GO" id="GO:0003924">
    <property type="term" value="F:GTPase activity"/>
    <property type="evidence" value="ECO:0007669"/>
    <property type="project" value="UniProtKB-UniRule"/>
</dbReference>
<accession>A0A558DRY4</accession>
<comment type="cofactor">
    <cofactor evidence="3">
        <name>Zn(2+)</name>
        <dbReference type="ChEBI" id="CHEBI:29105"/>
    </cofactor>
    <text evidence="3">Binds 1 zinc ion per subunit.</text>
</comment>
<organism evidence="7 8">
    <name type="scientific">Sedimenticola selenatireducens</name>
    <dbReference type="NCBI Taxonomy" id="191960"/>
    <lineage>
        <taxon>Bacteria</taxon>
        <taxon>Pseudomonadati</taxon>
        <taxon>Pseudomonadota</taxon>
        <taxon>Gammaproteobacteria</taxon>
        <taxon>Chromatiales</taxon>
        <taxon>Sedimenticolaceae</taxon>
        <taxon>Sedimenticola</taxon>
    </lineage>
</organism>
<keyword evidence="2 3" id="KW-0342">GTP-binding</keyword>
<feature type="domain" description="CP-type G" evidence="6">
    <location>
        <begin position="100"/>
        <end position="268"/>
    </location>
</feature>
<dbReference type="Gene3D" id="2.40.50.140">
    <property type="entry name" value="Nucleic acid-binding proteins"/>
    <property type="match status" value="1"/>
</dbReference>
<dbReference type="OrthoDB" id="9809485at2"/>
<dbReference type="HAMAP" id="MF_01820">
    <property type="entry name" value="GTPase_RsgA"/>
    <property type="match status" value="1"/>
</dbReference>
<proteinExistence type="inferred from homology"/>
<dbReference type="Pfam" id="PF03193">
    <property type="entry name" value="RsgA_GTPase"/>
    <property type="match status" value="1"/>
</dbReference>
<gene>
    <name evidence="3 7" type="primary">rsgA</name>
    <name evidence="7" type="ORF">FHP88_08120</name>
</gene>
<comment type="subunit">
    <text evidence="3">Monomer. Associates with 30S ribosomal subunit, binds 16S rRNA.</text>
</comment>
<comment type="similarity">
    <text evidence="3">Belongs to the TRAFAC class YlqF/YawG GTPase family. RsgA subfamily.</text>
</comment>
<dbReference type="InterPro" id="IPR004881">
    <property type="entry name" value="Ribosome_biogen_GTPase_RsgA"/>
</dbReference>
<evidence type="ECO:0000256" key="1">
    <source>
        <dbReference type="ARBA" id="ARBA00022741"/>
    </source>
</evidence>
<dbReference type="SUPFAM" id="SSF52540">
    <property type="entry name" value="P-loop containing nucleoside triphosphate hydrolases"/>
    <property type="match status" value="1"/>
</dbReference>
<feature type="domain" description="EngC GTPase" evidence="5">
    <location>
        <begin position="117"/>
        <end position="266"/>
    </location>
</feature>
<comment type="function">
    <text evidence="3">One of several proteins that assist in the late maturation steps of the functional core of the 30S ribosomal subunit. Helps release RbfA from mature subunits. May play a role in the assembly of ribosomal proteins into the subunit. Circularly permuted GTPase that catalyzes slow GTP hydrolysis, GTPase activity is stimulated by the 30S ribosomal subunit.</text>
</comment>
<dbReference type="GO" id="GO:0042274">
    <property type="term" value="P:ribosomal small subunit biogenesis"/>
    <property type="evidence" value="ECO:0007669"/>
    <property type="project" value="UniProtKB-UniRule"/>
</dbReference>
<keyword evidence="3" id="KW-0963">Cytoplasm</keyword>
<dbReference type="InterPro" id="IPR010914">
    <property type="entry name" value="RsgA_GTPase_dom"/>
</dbReference>
<dbReference type="Gene3D" id="1.10.40.50">
    <property type="entry name" value="Probable gtpase engc, domain 3"/>
    <property type="match status" value="1"/>
</dbReference>
<evidence type="ECO:0000313" key="8">
    <source>
        <dbReference type="Proteomes" id="UP000316649"/>
    </source>
</evidence>
<dbReference type="RefSeq" id="WP_144358536.1">
    <property type="nucleotide sequence ID" value="NZ_VMNH01000007.1"/>
</dbReference>
<feature type="region of interest" description="Disordered" evidence="4">
    <location>
        <begin position="20"/>
        <end position="43"/>
    </location>
</feature>
<dbReference type="AlphaFoldDB" id="A0A558DRY4"/>
<name>A0A558DRY4_9GAMM</name>
<dbReference type="InterPro" id="IPR030378">
    <property type="entry name" value="G_CP_dom"/>
</dbReference>
<evidence type="ECO:0000256" key="4">
    <source>
        <dbReference type="SAM" id="MobiDB-lite"/>
    </source>
</evidence>
<dbReference type="NCBIfam" id="NF008931">
    <property type="entry name" value="PRK12288.1"/>
    <property type="match status" value="1"/>
</dbReference>
<dbReference type="GO" id="GO:0005737">
    <property type="term" value="C:cytoplasm"/>
    <property type="evidence" value="ECO:0007669"/>
    <property type="project" value="UniProtKB-SubCell"/>
</dbReference>
<keyword evidence="3" id="KW-0479">Metal-binding</keyword>
<dbReference type="InterPro" id="IPR027417">
    <property type="entry name" value="P-loop_NTPase"/>
</dbReference>
<dbReference type="NCBIfam" id="TIGR00157">
    <property type="entry name" value="ribosome small subunit-dependent GTPase A"/>
    <property type="match status" value="1"/>
</dbReference>
<keyword evidence="8" id="KW-1185">Reference proteome</keyword>
<comment type="caution">
    <text evidence="7">The sequence shown here is derived from an EMBL/GenBank/DDBJ whole genome shotgun (WGS) entry which is preliminary data.</text>
</comment>